<dbReference type="RefSeq" id="WP_093795230.1">
    <property type="nucleotide sequence ID" value="NZ_CP155571.1"/>
</dbReference>
<dbReference type="PROSITE" id="PS51014">
    <property type="entry name" value="COBK_CBIJ"/>
    <property type="match status" value="1"/>
</dbReference>
<proteinExistence type="predicted"/>
<evidence type="ECO:0000256" key="3">
    <source>
        <dbReference type="ARBA" id="ARBA00023002"/>
    </source>
</evidence>
<gene>
    <name evidence="4" type="primary">cbiJ</name>
    <name evidence="4" type="ORF">SPACI_020910</name>
</gene>
<evidence type="ECO:0000256" key="2">
    <source>
        <dbReference type="ARBA" id="ARBA00022573"/>
    </source>
</evidence>
<reference evidence="4" key="1">
    <citation type="submission" date="2024-05" db="EMBL/GenBank/DDBJ databases">
        <title>Isolation and characterization of Sporomusa carbonis sp. nov., a carboxydotrophic hydrogenogen in the genus of Sporomusa isolated from a charcoal burning pile.</title>
        <authorList>
            <person name="Boeer T."/>
            <person name="Rosenbaum F."/>
            <person name="Eysell L."/>
            <person name="Mueller V."/>
            <person name="Daniel R."/>
            <person name="Poehlein A."/>
        </authorList>
    </citation>
    <scope>NUCLEOTIDE SEQUENCE [LARGE SCALE GENOMIC DNA]</scope>
    <source>
        <strain evidence="4">DSM 3132</strain>
    </source>
</reference>
<keyword evidence="3 4" id="KW-0560">Oxidoreductase</keyword>
<dbReference type="NCBIfam" id="TIGR00715">
    <property type="entry name" value="precor6x_red"/>
    <property type="match status" value="1"/>
</dbReference>
<organism evidence="4 5">
    <name type="scientific">Sporomusa acidovorans (strain ATCC 49682 / DSM 3132 / Mol)</name>
    <dbReference type="NCBI Taxonomy" id="1123286"/>
    <lineage>
        <taxon>Bacteria</taxon>
        <taxon>Bacillati</taxon>
        <taxon>Bacillota</taxon>
        <taxon>Negativicutes</taxon>
        <taxon>Selenomonadales</taxon>
        <taxon>Sporomusaceae</taxon>
        <taxon>Sporomusa</taxon>
    </lineage>
</organism>
<sequence length="267" mass="28516">MILVLAGTLDGRKLAMRLAELGQKVMVAVISEYGRFLADLPGIRVHTGQLTLEGMENLLVSQGITVVVDASHPYAVNGSLNAMAACEATGIPYIRYERSEVCIPEYEKLYAASDAAEAAKLAAGLGKVIFLTTGSRALKIFKGEPLLADCRLIARVLPQPDVINECIDLGFDPGDIIAIKGPFSQQLNAALFREYGTEVIITKNSGTIGGADTKIAAAIELNLSIIVIGRPDITYRNLCQTQEEVIHAMKIVSDKGKAVQGGNICNT</sequence>
<name>A0ABZ3J1H5_SPOA4</name>
<comment type="pathway">
    <text evidence="1">Cofactor biosynthesis; adenosylcobalamin biosynthesis.</text>
</comment>
<keyword evidence="2" id="KW-0169">Cobalamin biosynthesis</keyword>
<dbReference type="GO" id="GO:0016491">
    <property type="term" value="F:oxidoreductase activity"/>
    <property type="evidence" value="ECO:0007669"/>
    <property type="project" value="UniProtKB-KW"/>
</dbReference>
<accession>A0ABZ3J1H5</accession>
<evidence type="ECO:0000313" key="5">
    <source>
        <dbReference type="Proteomes" id="UP000216052"/>
    </source>
</evidence>
<dbReference type="EC" id="1.3.1.106" evidence="4"/>
<evidence type="ECO:0000313" key="4">
    <source>
        <dbReference type="EMBL" id="XFO72045.1"/>
    </source>
</evidence>
<evidence type="ECO:0000256" key="1">
    <source>
        <dbReference type="ARBA" id="ARBA00004953"/>
    </source>
</evidence>
<dbReference type="PANTHER" id="PTHR36925:SF1">
    <property type="entry name" value="COBALT-PRECORRIN-6A REDUCTASE"/>
    <property type="match status" value="1"/>
</dbReference>
<protein>
    <submittedName>
        <fullName evidence="4">Cobalt-precorrin-6A reductase</fullName>
        <ecNumber evidence="4">1.3.1.106</ecNumber>
    </submittedName>
</protein>
<dbReference type="Proteomes" id="UP000216052">
    <property type="component" value="Chromosome"/>
</dbReference>
<dbReference type="InterPro" id="IPR003723">
    <property type="entry name" value="Precorrin-6x_reduct"/>
</dbReference>
<dbReference type="EMBL" id="CP155571">
    <property type="protein sequence ID" value="XFO72045.1"/>
    <property type="molecule type" value="Genomic_DNA"/>
</dbReference>
<dbReference type="Pfam" id="PF02571">
    <property type="entry name" value="CbiJ"/>
    <property type="match status" value="1"/>
</dbReference>
<keyword evidence="5" id="KW-1185">Reference proteome</keyword>
<dbReference type="PANTHER" id="PTHR36925">
    <property type="entry name" value="COBALT-PRECORRIN-6A REDUCTASE"/>
    <property type="match status" value="1"/>
</dbReference>